<evidence type="ECO:0000256" key="2">
    <source>
        <dbReference type="ARBA" id="ARBA00010199"/>
    </source>
</evidence>
<dbReference type="Proteomes" id="UP000197138">
    <property type="component" value="Unassembled WGS sequence"/>
</dbReference>
<dbReference type="GO" id="GO:1990961">
    <property type="term" value="P:xenobiotic detoxification by transmembrane export across the plasma membrane"/>
    <property type="evidence" value="ECO:0007669"/>
    <property type="project" value="InterPro"/>
</dbReference>
<feature type="transmembrane region" description="Helical" evidence="7">
    <location>
        <begin position="445"/>
        <end position="467"/>
    </location>
</feature>
<evidence type="ECO:0000256" key="5">
    <source>
        <dbReference type="ARBA" id="ARBA00022989"/>
    </source>
</evidence>
<keyword evidence="6 7" id="KW-0472">Membrane</keyword>
<feature type="transmembrane region" description="Helical" evidence="7">
    <location>
        <begin position="45"/>
        <end position="66"/>
    </location>
</feature>
<feature type="transmembrane region" description="Helical" evidence="7">
    <location>
        <begin position="193"/>
        <end position="217"/>
    </location>
</feature>
<proteinExistence type="inferred from homology"/>
<dbReference type="EMBL" id="MTKT01005554">
    <property type="protein sequence ID" value="OWM66219.1"/>
    <property type="molecule type" value="Genomic_DNA"/>
</dbReference>
<dbReference type="InterPro" id="IPR002528">
    <property type="entry name" value="MATE_fam"/>
</dbReference>
<dbReference type="GO" id="GO:0015297">
    <property type="term" value="F:antiporter activity"/>
    <property type="evidence" value="ECO:0007669"/>
    <property type="project" value="InterPro"/>
</dbReference>
<dbReference type="GeneID" id="116201644"/>
<comment type="subcellular location">
    <subcellularLocation>
        <location evidence="1">Membrane</location>
        <topology evidence="1">Multi-pass membrane protein</topology>
    </subcellularLocation>
</comment>
<feature type="transmembrane region" description="Helical" evidence="7">
    <location>
        <begin position="386"/>
        <end position="408"/>
    </location>
</feature>
<reference evidence="8" key="2">
    <citation type="submission" date="2017-06" db="EMBL/GenBank/DDBJ databases">
        <title>The pomegranate genome and the genomics of punicalagin biosynthesis.</title>
        <authorList>
            <person name="Xu C."/>
        </authorList>
    </citation>
    <scope>NUCLEOTIDE SEQUENCE [LARGE SCALE GENOMIC DNA]</scope>
    <source>
        <tissue evidence="8">Fresh leaf</tissue>
    </source>
</reference>
<evidence type="ECO:0000313" key="11">
    <source>
        <dbReference type="RefSeq" id="XP_031388794.1"/>
    </source>
</evidence>
<dbReference type="GO" id="GO:0042910">
    <property type="term" value="F:xenobiotic transmembrane transporter activity"/>
    <property type="evidence" value="ECO:0007669"/>
    <property type="project" value="InterPro"/>
</dbReference>
<evidence type="ECO:0000313" key="10">
    <source>
        <dbReference type="Proteomes" id="UP000515151"/>
    </source>
</evidence>
<keyword evidence="3" id="KW-0813">Transport</keyword>
<evidence type="ECO:0000313" key="9">
    <source>
        <dbReference type="Proteomes" id="UP000197138"/>
    </source>
</evidence>
<evidence type="ECO:0000256" key="4">
    <source>
        <dbReference type="ARBA" id="ARBA00022692"/>
    </source>
</evidence>
<dbReference type="RefSeq" id="XP_031388794.1">
    <property type="nucleotide sequence ID" value="XM_031532934.1"/>
</dbReference>
<feature type="transmembrane region" description="Helical" evidence="7">
    <location>
        <begin position="160"/>
        <end position="181"/>
    </location>
</feature>
<evidence type="ECO:0000313" key="8">
    <source>
        <dbReference type="EMBL" id="OWM66219.1"/>
    </source>
</evidence>
<dbReference type="CDD" id="cd13132">
    <property type="entry name" value="MATE_eukaryotic"/>
    <property type="match status" value="1"/>
</dbReference>
<reference evidence="9" key="1">
    <citation type="journal article" date="2017" name="Plant J.">
        <title>The pomegranate (Punica granatum L.) genome and the genomics of punicalagin biosynthesis.</title>
        <authorList>
            <person name="Qin G."/>
            <person name="Xu C."/>
            <person name="Ming R."/>
            <person name="Tang H."/>
            <person name="Guyot R."/>
            <person name="Kramer E.M."/>
            <person name="Hu Y."/>
            <person name="Yi X."/>
            <person name="Qi Y."/>
            <person name="Xu X."/>
            <person name="Gao Z."/>
            <person name="Pan H."/>
            <person name="Jian J."/>
            <person name="Tian Y."/>
            <person name="Yue Z."/>
            <person name="Xu Y."/>
        </authorList>
    </citation>
    <scope>NUCLEOTIDE SEQUENCE [LARGE SCALE GENOMIC DNA]</scope>
    <source>
        <strain evidence="9">cv. Dabenzi</strain>
    </source>
</reference>
<name>A0A218W118_PUNGR</name>
<keyword evidence="5 7" id="KW-1133">Transmembrane helix</keyword>
<evidence type="ECO:0000256" key="7">
    <source>
        <dbReference type="RuleBase" id="RU004914"/>
    </source>
</evidence>
<evidence type="ECO:0000256" key="1">
    <source>
        <dbReference type="ARBA" id="ARBA00004141"/>
    </source>
</evidence>
<sequence>MPSTASREEEAKLPLLWKPGPVAAAEEEEEEQSLGRRVLIESKKLWHIVGPSIFSRIASYSMLVITQAFAGHLGDLELAAISISVNVIVGFDFGLLLGMASALETLCGQAFGAKKYYMLGVYMQRSWIVLFACCVLLLPLYTFASPFLKLLGQADDLADLSGLVSSWLIPLHFSFAFQFPLQRFLQSQLKTAAIAWVSLLALLVHVAVSWLFVYQLQLGVVGTAVTLNFSWWVLVFGLLGYTVFGGCPLTWTGFSLEALAGLWEFVKLSAASGIMLCLENWYYRVLVLMTGNLKNAEIAVDALSICMTINGWELMIPFAFFAGVGVRVANELGAGNGKGAKFATIVAVETSVVIGVFFWVLIMFFHNELGLIFSSSEVVLHAVNELSILLAFTILLNSVQPVLSGVAVGSGWQSYVAYINLGCYYLIGVPMGFLMGWAFNLGVMGIWAGMIFGGTATQTLILAIITIRCDWDKEAEKACMHVNKWSEIK</sequence>
<dbReference type="OrthoDB" id="2126698at2759"/>
<dbReference type="GO" id="GO:0016020">
    <property type="term" value="C:membrane"/>
    <property type="evidence" value="ECO:0007669"/>
    <property type="project" value="UniProtKB-SubCell"/>
</dbReference>
<reference evidence="11" key="4">
    <citation type="submission" date="2025-04" db="UniProtKB">
        <authorList>
            <consortium name="RefSeq"/>
        </authorList>
    </citation>
    <scope>IDENTIFICATION</scope>
    <source>
        <tissue evidence="11">Leaf</tissue>
    </source>
</reference>
<evidence type="ECO:0000256" key="6">
    <source>
        <dbReference type="ARBA" id="ARBA00023136"/>
    </source>
</evidence>
<gene>
    <name evidence="11" type="primary">LOC116201644</name>
    <name evidence="8" type="ORF">CDL15_Pgr013436</name>
</gene>
<reference evidence="10" key="3">
    <citation type="journal article" date="2020" name="Plant Biotechnol. J.">
        <title>The pomegranate (Punica granatum L.) draft genome dissects genetic divergence between soft- and hard-seeded cultivars.</title>
        <authorList>
            <person name="Luo X."/>
            <person name="Li H."/>
            <person name="Wu Z."/>
            <person name="Yao W."/>
            <person name="Zhao P."/>
            <person name="Cao D."/>
            <person name="Yu H."/>
            <person name="Li K."/>
            <person name="Poudel K."/>
            <person name="Zhao D."/>
            <person name="Zhang F."/>
            <person name="Xia X."/>
            <person name="Chen L."/>
            <person name="Wang Q."/>
            <person name="Jing D."/>
            <person name="Cao S."/>
        </authorList>
    </citation>
    <scope>NUCLEOTIDE SEQUENCE [LARGE SCALE GENOMIC DNA]</scope>
</reference>
<feature type="transmembrane region" description="Helical" evidence="7">
    <location>
        <begin position="229"/>
        <end position="250"/>
    </location>
</feature>
<dbReference type="InterPro" id="IPR045069">
    <property type="entry name" value="MATE_euk"/>
</dbReference>
<dbReference type="PANTHER" id="PTHR11206">
    <property type="entry name" value="MULTIDRUG RESISTANCE PROTEIN"/>
    <property type="match status" value="1"/>
</dbReference>
<feature type="transmembrane region" description="Helical" evidence="7">
    <location>
        <begin position="78"/>
        <end position="106"/>
    </location>
</feature>
<keyword evidence="4 7" id="KW-0812">Transmembrane</keyword>
<protein>
    <recommendedName>
        <fullName evidence="7">Protein DETOXIFICATION</fullName>
    </recommendedName>
    <alternativeName>
        <fullName evidence="7">Multidrug and toxic compound extrusion protein</fullName>
    </alternativeName>
</protein>
<dbReference type="Pfam" id="PF01554">
    <property type="entry name" value="MatE"/>
    <property type="match status" value="2"/>
</dbReference>
<evidence type="ECO:0000256" key="3">
    <source>
        <dbReference type="ARBA" id="ARBA00022448"/>
    </source>
</evidence>
<feature type="transmembrane region" description="Helical" evidence="7">
    <location>
        <begin position="262"/>
        <end position="282"/>
    </location>
</feature>
<dbReference type="AlphaFoldDB" id="A0A218W118"/>
<dbReference type="NCBIfam" id="TIGR00797">
    <property type="entry name" value="matE"/>
    <property type="match status" value="1"/>
</dbReference>
<accession>A0A218W118</accession>
<feature type="transmembrane region" description="Helical" evidence="7">
    <location>
        <begin position="127"/>
        <end position="148"/>
    </location>
</feature>
<organism evidence="8 9">
    <name type="scientific">Punica granatum</name>
    <name type="common">Pomegranate</name>
    <dbReference type="NCBI Taxonomy" id="22663"/>
    <lineage>
        <taxon>Eukaryota</taxon>
        <taxon>Viridiplantae</taxon>
        <taxon>Streptophyta</taxon>
        <taxon>Embryophyta</taxon>
        <taxon>Tracheophyta</taxon>
        <taxon>Spermatophyta</taxon>
        <taxon>Magnoliopsida</taxon>
        <taxon>eudicotyledons</taxon>
        <taxon>Gunneridae</taxon>
        <taxon>Pentapetalae</taxon>
        <taxon>rosids</taxon>
        <taxon>malvids</taxon>
        <taxon>Myrtales</taxon>
        <taxon>Lythraceae</taxon>
        <taxon>Punica</taxon>
    </lineage>
</organism>
<feature type="transmembrane region" description="Helical" evidence="7">
    <location>
        <begin position="342"/>
        <end position="366"/>
    </location>
</feature>
<dbReference type="Proteomes" id="UP000515151">
    <property type="component" value="Chromosome 3"/>
</dbReference>
<comment type="similarity">
    <text evidence="2 7">Belongs to the multi antimicrobial extrusion (MATE) (TC 2.A.66.1) family.</text>
</comment>
<keyword evidence="10" id="KW-1185">Reference proteome</keyword>
<feature type="transmembrane region" description="Helical" evidence="7">
    <location>
        <begin position="302"/>
        <end position="330"/>
    </location>
</feature>
<feature type="transmembrane region" description="Helical" evidence="7">
    <location>
        <begin position="415"/>
        <end position="439"/>
    </location>
</feature>